<reference evidence="2 3" key="1">
    <citation type="submission" date="2019-03" db="EMBL/GenBank/DDBJ databases">
        <title>Genome sequence of Sphingomonas sp. 17J27-24.</title>
        <authorList>
            <person name="Kim M."/>
            <person name="Maeng S."/>
            <person name="Sathiyaraj S."/>
        </authorList>
    </citation>
    <scope>NUCLEOTIDE SEQUENCE [LARGE SCALE GENOMIC DNA]</scope>
    <source>
        <strain evidence="2 3">17J27-24</strain>
    </source>
</reference>
<dbReference type="Pfam" id="PF07396">
    <property type="entry name" value="Porin_O_P"/>
    <property type="match status" value="1"/>
</dbReference>
<dbReference type="Proteomes" id="UP000298213">
    <property type="component" value="Unassembled WGS sequence"/>
</dbReference>
<name>A0A4Y8ZVW9_9SPHN</name>
<dbReference type="AlphaFoldDB" id="A0A4Y8ZVW9"/>
<keyword evidence="3" id="KW-1185">Reference proteome</keyword>
<dbReference type="InterPro" id="IPR023614">
    <property type="entry name" value="Porin_dom_sf"/>
</dbReference>
<dbReference type="RefSeq" id="WP_135083237.1">
    <property type="nucleotide sequence ID" value="NZ_SPDV01000002.1"/>
</dbReference>
<evidence type="ECO:0000313" key="3">
    <source>
        <dbReference type="Proteomes" id="UP000298213"/>
    </source>
</evidence>
<gene>
    <name evidence="2" type="ORF">E2493_02120</name>
</gene>
<dbReference type="InterPro" id="IPR010870">
    <property type="entry name" value="Porin_O/P"/>
</dbReference>
<sequence>MITRTFTAALLASALATPAFAQNGGSTPDVAAELAAMRARIAQLESEVAALKAGGAAPPAVAATPASGAPVQAAAPADAPSWKGAPEFAGGNGFSFKPKGLVQFDAGYVGTPGPELNGTVGGLNYGNLGWNTRARRLVLGAQGKLPGGFGYNVEFNFAQGQIDYEDIVLTWQRPKSPLLVTIGNLYPFSSLESMTSSRLTSFLERASLTDAFNYNRRLGVGLTWADPENDRYTLSAGLFSQEINNSAFNRTGWQASARATFSPEVGDTRLHLGANFQHRVAQQDAQNVRYRSRPLTQLTDQRFIDTGAIAADGDDILGLELAAISGPFHFAAEGQQLWVRGFRPGESFGPNNGVEGGLFYSGDPRFRSAYGEIGYFFTGESRGYKGGRWDRTKVSNPVDRGGWGALQANLRVDWVDLGDRVGGASLLAPDFVNGGRQLGYQASLIWNPTDYLRFMAQYGRAHHQGGPRAATVVPGSAEPVNERGFDVDSVGVRAQVDF</sequence>
<accession>A0A4Y8ZVW9</accession>
<dbReference type="SUPFAM" id="SSF56935">
    <property type="entry name" value="Porins"/>
    <property type="match status" value="1"/>
</dbReference>
<feature type="signal peptide" evidence="1">
    <location>
        <begin position="1"/>
        <end position="21"/>
    </location>
</feature>
<organism evidence="2 3">
    <name type="scientific">Sphingomonas parva</name>
    <dbReference type="NCBI Taxonomy" id="2555898"/>
    <lineage>
        <taxon>Bacteria</taxon>
        <taxon>Pseudomonadati</taxon>
        <taxon>Pseudomonadota</taxon>
        <taxon>Alphaproteobacteria</taxon>
        <taxon>Sphingomonadales</taxon>
        <taxon>Sphingomonadaceae</taxon>
        <taxon>Sphingomonas</taxon>
    </lineage>
</organism>
<dbReference type="EMBL" id="SPDV01000002">
    <property type="protein sequence ID" value="TFI60064.1"/>
    <property type="molecule type" value="Genomic_DNA"/>
</dbReference>
<evidence type="ECO:0000313" key="2">
    <source>
        <dbReference type="EMBL" id="TFI60064.1"/>
    </source>
</evidence>
<evidence type="ECO:0000256" key="1">
    <source>
        <dbReference type="SAM" id="SignalP"/>
    </source>
</evidence>
<comment type="caution">
    <text evidence="2">The sequence shown here is derived from an EMBL/GenBank/DDBJ whole genome shotgun (WGS) entry which is preliminary data.</text>
</comment>
<dbReference type="OrthoDB" id="9807854at2"/>
<evidence type="ECO:0008006" key="4">
    <source>
        <dbReference type="Google" id="ProtNLM"/>
    </source>
</evidence>
<protein>
    <recommendedName>
        <fullName evidence="4">Porin</fullName>
    </recommendedName>
</protein>
<feature type="chain" id="PRO_5021295546" description="Porin" evidence="1">
    <location>
        <begin position="22"/>
        <end position="498"/>
    </location>
</feature>
<keyword evidence="1" id="KW-0732">Signal</keyword>
<dbReference type="Gene3D" id="2.40.160.10">
    <property type="entry name" value="Porin"/>
    <property type="match status" value="1"/>
</dbReference>
<proteinExistence type="predicted"/>